<dbReference type="Pfam" id="PF05266">
    <property type="entry name" value="DUF724"/>
    <property type="match status" value="1"/>
</dbReference>
<feature type="domain" description="Agenet" evidence="5">
    <location>
        <begin position="11"/>
        <end position="86"/>
    </location>
</feature>
<name>A0A9Q0QRT9_9MAGN</name>
<evidence type="ECO:0000259" key="5">
    <source>
        <dbReference type="SMART" id="SM00743"/>
    </source>
</evidence>
<feature type="compositionally biased region" description="Polar residues" evidence="4">
    <location>
        <begin position="384"/>
        <end position="402"/>
    </location>
</feature>
<dbReference type="CDD" id="cd20405">
    <property type="entry name" value="Tudor_Agenet_AtDUF_rpt1_3"/>
    <property type="match status" value="1"/>
</dbReference>
<proteinExistence type="predicted"/>
<keyword evidence="3" id="KW-0175">Coiled coil</keyword>
<evidence type="ECO:0000256" key="3">
    <source>
        <dbReference type="SAM" id="Coils"/>
    </source>
</evidence>
<dbReference type="AlphaFoldDB" id="A0A9Q0QRT9"/>
<feature type="region of interest" description="Disordered" evidence="4">
    <location>
        <begin position="198"/>
        <end position="239"/>
    </location>
</feature>
<keyword evidence="2" id="KW-0341">Growth regulation</keyword>
<dbReference type="InterPro" id="IPR014002">
    <property type="entry name" value="Agenet_dom_plant"/>
</dbReference>
<sequence>MNRGKTEKLLSNFKEGAEVEVRSDEDGFRDGWFEAIVIYPPSKSPSKRKRRFLVEYLTLVEDEGASKPLREYVDASNVRPRPPIRSDHSFDLHDVVDAYHNDGWWRGVITMVVDNSRFFIFFPNSNEELEFLKSDLRVHLVWKEGEWFRPKKQVDKTVQTPQMSNQLKSPHVACDEAKQEQPSSVINLGKKTTIKSTLNKEKSPYNAANSSKKKVRHSTRQWESELSRPNKKLKKEETSKSPFLIKARSLFTAKSIRATAKDDATPIMGSRGRGTKYPKRMFDGQLLVGTPDQEKRAEINPQKVESIGKETVGVGKKRGRPPGRKKQIGDIDASIKGQNQARGEEKVDEVSKAQIVSKEADMSIDGISISTLEEQRLRIEQFDAPTNSSGSLPDNQSVSQPKGEQCNESKDGQVGTALLSSATAPTCNDVSVENLSLPFVKSLPIWETIESMKLFHLLPQKPHFRPLDQSNEVLREGLAFGFMTAFASLVQKTSELRLDNPRCDFDKILDALVELGTYGFNVQPVIKCLNELLKIKDRQGKLMDKSKAIESEIIKWKDENVRINEEVDDITENISKLEETLRILRKKRELTMARKEKEKELNEASIATLQMQVGRINRDILDANLDFVNTARAPW</sequence>
<dbReference type="InterPro" id="IPR008395">
    <property type="entry name" value="Agenet-like_dom"/>
</dbReference>
<dbReference type="Pfam" id="PF05641">
    <property type="entry name" value="Agenet"/>
    <property type="match status" value="1"/>
</dbReference>
<gene>
    <name evidence="6" type="ORF">NE237_016253</name>
</gene>
<feature type="domain" description="Agenet" evidence="5">
    <location>
        <begin position="88"/>
        <end position="144"/>
    </location>
</feature>
<feature type="region of interest" description="Disordered" evidence="4">
    <location>
        <begin position="384"/>
        <end position="411"/>
    </location>
</feature>
<dbReference type="OrthoDB" id="687110at2759"/>
<dbReference type="PANTHER" id="PTHR31917">
    <property type="entry name" value="AGENET DOMAIN-CONTAINING PROTEIN-RELATED"/>
    <property type="match status" value="1"/>
</dbReference>
<protein>
    <recommendedName>
        <fullName evidence="5">Agenet domain-containing protein</fullName>
    </recommendedName>
</protein>
<feature type="coiled-coil region" evidence="3">
    <location>
        <begin position="553"/>
        <end position="607"/>
    </location>
</feature>
<comment type="caution">
    <text evidence="6">The sequence shown here is derived from an EMBL/GenBank/DDBJ whole genome shotgun (WGS) entry which is preliminary data.</text>
</comment>
<evidence type="ECO:0000313" key="7">
    <source>
        <dbReference type="Proteomes" id="UP001141806"/>
    </source>
</evidence>
<evidence type="ECO:0000313" key="6">
    <source>
        <dbReference type="EMBL" id="KAJ4969552.1"/>
    </source>
</evidence>
<dbReference type="SMART" id="SM00743">
    <property type="entry name" value="Agenet"/>
    <property type="match status" value="2"/>
</dbReference>
<feature type="compositionally biased region" description="Basic and acidic residues" evidence="4">
    <location>
        <begin position="220"/>
        <end position="239"/>
    </location>
</feature>
<reference evidence="6" key="1">
    <citation type="journal article" date="2023" name="Plant J.">
        <title>The genome of the king protea, Protea cynaroides.</title>
        <authorList>
            <person name="Chang J."/>
            <person name="Duong T.A."/>
            <person name="Schoeman C."/>
            <person name="Ma X."/>
            <person name="Roodt D."/>
            <person name="Barker N."/>
            <person name="Li Z."/>
            <person name="Van de Peer Y."/>
            <person name="Mizrachi E."/>
        </authorList>
    </citation>
    <scope>NUCLEOTIDE SEQUENCE</scope>
    <source>
        <tissue evidence="6">Young leaves</tissue>
    </source>
</reference>
<evidence type="ECO:0000256" key="2">
    <source>
        <dbReference type="ARBA" id="ARBA00022604"/>
    </source>
</evidence>
<dbReference type="InterPro" id="IPR007930">
    <property type="entry name" value="DUF724"/>
</dbReference>
<evidence type="ECO:0000256" key="4">
    <source>
        <dbReference type="SAM" id="MobiDB-lite"/>
    </source>
</evidence>
<dbReference type="EMBL" id="JAMYWD010000006">
    <property type="protein sequence ID" value="KAJ4969552.1"/>
    <property type="molecule type" value="Genomic_DNA"/>
</dbReference>
<dbReference type="CDD" id="cd20406">
    <property type="entry name" value="Tudor_Agenet_AtDUF_rpt2_4"/>
    <property type="match status" value="1"/>
</dbReference>
<dbReference type="PANTHER" id="PTHR31917:SF164">
    <property type="entry name" value="DUF724 DOMAIN-CONTAINING PROTEIN 7-LIKE"/>
    <property type="match status" value="1"/>
</dbReference>
<keyword evidence="7" id="KW-1185">Reference proteome</keyword>
<accession>A0A9Q0QRT9</accession>
<evidence type="ECO:0000256" key="1">
    <source>
        <dbReference type="ARBA" id="ARBA00022448"/>
    </source>
</evidence>
<dbReference type="Proteomes" id="UP001141806">
    <property type="component" value="Unassembled WGS sequence"/>
</dbReference>
<keyword evidence="1" id="KW-0813">Transport</keyword>
<organism evidence="6 7">
    <name type="scientific">Protea cynaroides</name>
    <dbReference type="NCBI Taxonomy" id="273540"/>
    <lineage>
        <taxon>Eukaryota</taxon>
        <taxon>Viridiplantae</taxon>
        <taxon>Streptophyta</taxon>
        <taxon>Embryophyta</taxon>
        <taxon>Tracheophyta</taxon>
        <taxon>Spermatophyta</taxon>
        <taxon>Magnoliopsida</taxon>
        <taxon>Proteales</taxon>
        <taxon>Proteaceae</taxon>
        <taxon>Protea</taxon>
    </lineage>
</organism>